<evidence type="ECO:0000313" key="12">
    <source>
        <dbReference type="EMBL" id="PCC83240.1"/>
    </source>
</evidence>
<dbReference type="Pfam" id="PF00535">
    <property type="entry name" value="Glycos_transf_2"/>
    <property type="match status" value="1"/>
</dbReference>
<evidence type="ECO:0000256" key="2">
    <source>
        <dbReference type="ARBA" id="ARBA00001946"/>
    </source>
</evidence>
<evidence type="ECO:0000256" key="8">
    <source>
        <dbReference type="ARBA" id="ARBA00040894"/>
    </source>
</evidence>
<feature type="domain" description="Glycosyltransferase 2-like" evidence="11">
    <location>
        <begin position="4"/>
        <end position="125"/>
    </location>
</feature>
<proteinExistence type="inferred from homology"/>
<evidence type="ECO:0000259" key="11">
    <source>
        <dbReference type="Pfam" id="PF00535"/>
    </source>
</evidence>
<evidence type="ECO:0000256" key="5">
    <source>
        <dbReference type="ARBA" id="ARBA00022679"/>
    </source>
</evidence>
<dbReference type="Proteomes" id="UP000218690">
    <property type="component" value="Unassembled WGS sequence"/>
</dbReference>
<evidence type="ECO:0000256" key="10">
    <source>
        <dbReference type="ARBA" id="ARBA00048997"/>
    </source>
</evidence>
<evidence type="ECO:0000256" key="6">
    <source>
        <dbReference type="ARBA" id="ARBA00022842"/>
    </source>
</evidence>
<name>A0A2A4ALS7_9CORY</name>
<keyword evidence="4" id="KW-0328">Glycosyltransferase</keyword>
<protein>
    <recommendedName>
        <fullName evidence="8">Glucosyl-3-phosphoglycerate synthase</fullName>
        <ecNumber evidence="7">2.4.1.266</ecNumber>
    </recommendedName>
</protein>
<evidence type="ECO:0000256" key="9">
    <source>
        <dbReference type="ARBA" id="ARBA00048689"/>
    </source>
</evidence>
<dbReference type="NCBIfam" id="NF010496">
    <property type="entry name" value="PRK13915.1"/>
    <property type="match status" value="1"/>
</dbReference>
<evidence type="ECO:0000256" key="3">
    <source>
        <dbReference type="ARBA" id="ARBA00006739"/>
    </source>
</evidence>
<dbReference type="InterPro" id="IPR050256">
    <property type="entry name" value="Glycosyltransferase_2"/>
</dbReference>
<comment type="cofactor">
    <cofactor evidence="2">
        <name>Mg(2+)</name>
        <dbReference type="ChEBI" id="CHEBI:18420"/>
    </cofactor>
</comment>
<reference evidence="12 13" key="1">
    <citation type="submission" date="2017-09" db="EMBL/GenBank/DDBJ databases">
        <title>Draft Genome Sequence of Corynebacterium accolens AH4003.</title>
        <authorList>
            <person name="Chen Y."/>
            <person name="Oosthuysen W.F."/>
            <person name="Kelley S."/>
            <person name="Horswill A."/>
        </authorList>
    </citation>
    <scope>NUCLEOTIDE SEQUENCE [LARGE SCALE GENOMIC DNA]</scope>
    <source>
        <strain evidence="12 13">AH4003</strain>
    </source>
</reference>
<comment type="similarity">
    <text evidence="3">Belongs to the glycosyltransferase 2 family.</text>
</comment>
<comment type="cofactor">
    <cofactor evidence="1">
        <name>Mn(2+)</name>
        <dbReference type="ChEBI" id="CHEBI:29035"/>
    </cofactor>
</comment>
<evidence type="ECO:0000256" key="7">
    <source>
        <dbReference type="ARBA" id="ARBA00039022"/>
    </source>
</evidence>
<dbReference type="Gene3D" id="3.90.550.10">
    <property type="entry name" value="Spore Coat Polysaccharide Biosynthesis Protein SpsA, Chain A"/>
    <property type="match status" value="1"/>
</dbReference>
<dbReference type="SUPFAM" id="SSF53448">
    <property type="entry name" value="Nucleotide-diphospho-sugar transferases"/>
    <property type="match status" value="1"/>
</dbReference>
<dbReference type="InterPro" id="IPR001173">
    <property type="entry name" value="Glyco_trans_2-like"/>
</dbReference>
<comment type="caution">
    <text evidence="12">The sequence shown here is derived from an EMBL/GenBank/DDBJ whole genome shotgun (WGS) entry which is preliminary data.</text>
</comment>
<evidence type="ECO:0000256" key="1">
    <source>
        <dbReference type="ARBA" id="ARBA00001936"/>
    </source>
</evidence>
<evidence type="ECO:0000256" key="4">
    <source>
        <dbReference type="ARBA" id="ARBA00022676"/>
    </source>
</evidence>
<organism evidence="12 13">
    <name type="scientific">Corynebacterium accolens</name>
    <dbReference type="NCBI Taxonomy" id="38284"/>
    <lineage>
        <taxon>Bacteria</taxon>
        <taxon>Bacillati</taxon>
        <taxon>Actinomycetota</taxon>
        <taxon>Actinomycetes</taxon>
        <taxon>Mycobacteriales</taxon>
        <taxon>Corynebacteriaceae</taxon>
        <taxon>Corynebacterium</taxon>
    </lineage>
</organism>
<dbReference type="PANTHER" id="PTHR48090">
    <property type="entry name" value="UNDECAPRENYL-PHOSPHATE 4-DEOXY-4-FORMAMIDO-L-ARABINOSE TRANSFERASE-RELATED"/>
    <property type="match status" value="1"/>
</dbReference>
<comment type="catalytic activity">
    <reaction evidence="9">
        <text>(2R)-3-phosphoglycerate + UDP-alpha-D-glucose = (2R)-2-O-(alpha-D-glucopyranosyl)-3-phospho-glycerate + UDP + H(+)</text>
        <dbReference type="Rhea" id="RHEA:31319"/>
        <dbReference type="ChEBI" id="CHEBI:15378"/>
        <dbReference type="ChEBI" id="CHEBI:58223"/>
        <dbReference type="ChEBI" id="CHEBI:58272"/>
        <dbReference type="ChEBI" id="CHEBI:58885"/>
        <dbReference type="ChEBI" id="CHEBI:62600"/>
        <dbReference type="EC" id="2.4.1.266"/>
    </reaction>
    <physiologicalReaction direction="left-to-right" evidence="9">
        <dbReference type="Rhea" id="RHEA:31320"/>
    </physiologicalReaction>
</comment>
<dbReference type="GO" id="GO:0016757">
    <property type="term" value="F:glycosyltransferase activity"/>
    <property type="evidence" value="ECO:0007669"/>
    <property type="project" value="UniProtKB-KW"/>
</dbReference>
<dbReference type="PANTHER" id="PTHR48090:SF10">
    <property type="entry name" value="GLUCOSYL-3-PHOSPHOGLYCERATE SYNTHASE"/>
    <property type="match status" value="1"/>
</dbReference>
<gene>
    <name evidence="12" type="ORF">COM45_05480</name>
</gene>
<keyword evidence="6" id="KW-0460">Magnesium</keyword>
<dbReference type="CDD" id="cd00761">
    <property type="entry name" value="Glyco_tranf_GTA_type"/>
    <property type="match status" value="1"/>
</dbReference>
<dbReference type="EC" id="2.4.1.266" evidence="7"/>
<comment type="catalytic activity">
    <reaction evidence="10">
        <text>an NDP-alpha-D-glucose + (2R)-3-phosphoglycerate = (2R)-2-O-(alpha-D-glucopyranosyl)-3-phospho-glycerate + a ribonucleoside 5'-diphosphate + H(+)</text>
        <dbReference type="Rhea" id="RHEA:47244"/>
        <dbReference type="ChEBI" id="CHEBI:15378"/>
        <dbReference type="ChEBI" id="CHEBI:57930"/>
        <dbReference type="ChEBI" id="CHEBI:58272"/>
        <dbReference type="ChEBI" id="CHEBI:62600"/>
        <dbReference type="ChEBI" id="CHEBI:76533"/>
        <dbReference type="EC" id="2.4.1.266"/>
    </reaction>
    <physiologicalReaction direction="left-to-right" evidence="10">
        <dbReference type="Rhea" id="RHEA:47245"/>
    </physiologicalReaction>
</comment>
<dbReference type="AlphaFoldDB" id="A0A2A4ALS7"/>
<sequence>MSVSVIIPALNEEATVADVVRACLADDPMEVIVVDADSTDHTAQRAAAAGAKVYNWREILPEIAPRPGKGESLWRGVAAAQGDIVVFVDADLESACPGMVAQLAAPFADPEIQMVKATYRRTFNGASSGGGRVTELTAKPLLRTFFPELGDIAQPLGGEYALRTSLARTLPFVDGYGVEAGLLIDVAKRCGVSSIAEVDLGERIHRNRPLHELAPMAEVVARTILSRDGVIGPVAQREPSGGKL</sequence>
<dbReference type="EMBL" id="NWBP01000016">
    <property type="protein sequence ID" value="PCC83240.1"/>
    <property type="molecule type" value="Genomic_DNA"/>
</dbReference>
<evidence type="ECO:0000313" key="13">
    <source>
        <dbReference type="Proteomes" id="UP000218690"/>
    </source>
</evidence>
<accession>A0A2A4ALS7</accession>
<keyword evidence="5" id="KW-0808">Transferase</keyword>
<dbReference type="InterPro" id="IPR029044">
    <property type="entry name" value="Nucleotide-diphossugar_trans"/>
</dbReference>